<gene>
    <name evidence="1" type="ORF">IMSHALPRED_010359</name>
</gene>
<sequence>MRSAPPEAVWNGFTDPRPPGEKQTIVQLPKWVSSGTCKVALFSFTHFYSKDTKLVNSSPALAWSEIFSAGLQLDNDCLTHKEGGAVVVNDVQGRPGMSLFIWEDGAPFDFLLNQETILEFPPGMDPTNPDIGPSLLKNATLMMGLRIANESFGHDVSALYL</sequence>
<evidence type="ECO:0000313" key="2">
    <source>
        <dbReference type="Proteomes" id="UP000664534"/>
    </source>
</evidence>
<accession>A0A8H3GA59</accession>
<dbReference type="Proteomes" id="UP000664534">
    <property type="component" value="Unassembled WGS sequence"/>
</dbReference>
<comment type="caution">
    <text evidence="1">The sequence shown here is derived from an EMBL/GenBank/DDBJ whole genome shotgun (WGS) entry which is preliminary data.</text>
</comment>
<keyword evidence="2" id="KW-1185">Reference proteome</keyword>
<name>A0A8H3GA59_9LECA</name>
<dbReference type="OrthoDB" id="10305916at2759"/>
<evidence type="ECO:0000313" key="1">
    <source>
        <dbReference type="EMBL" id="CAF9935811.1"/>
    </source>
</evidence>
<dbReference type="AlphaFoldDB" id="A0A8H3GA59"/>
<reference evidence="1" key="1">
    <citation type="submission" date="2021-03" db="EMBL/GenBank/DDBJ databases">
        <authorList>
            <person name="Tagirdzhanova G."/>
        </authorList>
    </citation>
    <scope>NUCLEOTIDE SEQUENCE</scope>
</reference>
<proteinExistence type="predicted"/>
<protein>
    <submittedName>
        <fullName evidence="1">Uncharacterized protein</fullName>
    </submittedName>
</protein>
<organism evidence="1 2">
    <name type="scientific">Imshaugia aleurites</name>
    <dbReference type="NCBI Taxonomy" id="172621"/>
    <lineage>
        <taxon>Eukaryota</taxon>
        <taxon>Fungi</taxon>
        <taxon>Dikarya</taxon>
        <taxon>Ascomycota</taxon>
        <taxon>Pezizomycotina</taxon>
        <taxon>Lecanoromycetes</taxon>
        <taxon>OSLEUM clade</taxon>
        <taxon>Lecanoromycetidae</taxon>
        <taxon>Lecanorales</taxon>
        <taxon>Lecanorineae</taxon>
        <taxon>Parmeliaceae</taxon>
        <taxon>Imshaugia</taxon>
    </lineage>
</organism>
<dbReference type="EMBL" id="CAJPDT010000086">
    <property type="protein sequence ID" value="CAF9935811.1"/>
    <property type="molecule type" value="Genomic_DNA"/>
</dbReference>